<feature type="compositionally biased region" description="Polar residues" evidence="1">
    <location>
        <begin position="1"/>
        <end position="15"/>
    </location>
</feature>
<gene>
    <name evidence="2" type="ORF">Sliba_38960</name>
    <name evidence="3" type="ORF">STRLI_003884</name>
</gene>
<protein>
    <submittedName>
        <fullName evidence="2">Uncharacterized protein</fullName>
    </submittedName>
</protein>
<keyword evidence="5" id="KW-1185">Reference proteome</keyword>
<evidence type="ECO:0000256" key="1">
    <source>
        <dbReference type="SAM" id="MobiDB-lite"/>
    </source>
</evidence>
<dbReference type="Proteomes" id="UP000429552">
    <property type="component" value="Unassembled WGS sequence"/>
</dbReference>
<dbReference type="Proteomes" id="UP001210609">
    <property type="component" value="Chromosome"/>
</dbReference>
<dbReference type="EMBL" id="BLIP01000001">
    <property type="protein sequence ID" value="GFE23443.1"/>
    <property type="molecule type" value="Genomic_DNA"/>
</dbReference>
<reference evidence="3 5" key="2">
    <citation type="submission" date="2022-12" db="EMBL/GenBank/DDBJ databases">
        <authorList>
            <person name="Ruckert C."/>
            <person name="Busche T."/>
            <person name="Kalinowski J."/>
            <person name="Wittmann C."/>
        </authorList>
    </citation>
    <scope>NUCLEOTIDE SEQUENCE [LARGE SCALE GENOMIC DNA]</scope>
    <source>
        <strain evidence="3 5">DSM 40555</strain>
    </source>
</reference>
<evidence type="ECO:0000313" key="4">
    <source>
        <dbReference type="Proteomes" id="UP000429552"/>
    </source>
</evidence>
<reference evidence="2 4" key="1">
    <citation type="submission" date="2019-12" db="EMBL/GenBank/DDBJ databases">
        <title>Whole genome shotgun sequence of Streptomyces libani subsp. libani NBRC 13452.</title>
        <authorList>
            <person name="Ichikawa N."/>
            <person name="Kimura A."/>
            <person name="Kitahashi Y."/>
            <person name="Komaki H."/>
            <person name="Tamura T."/>
        </authorList>
    </citation>
    <scope>NUCLEOTIDE SEQUENCE [LARGE SCALE GENOMIC DNA]</scope>
    <source>
        <strain evidence="2 4">NBRC 13452</strain>
    </source>
</reference>
<organism evidence="2 4">
    <name type="scientific">Streptomyces nigrescens</name>
    <dbReference type="NCBI Taxonomy" id="1920"/>
    <lineage>
        <taxon>Bacteria</taxon>
        <taxon>Bacillati</taxon>
        <taxon>Actinomycetota</taxon>
        <taxon>Actinomycetes</taxon>
        <taxon>Kitasatosporales</taxon>
        <taxon>Streptomycetaceae</taxon>
        <taxon>Streptomyces</taxon>
    </lineage>
</organism>
<dbReference type="RefSeq" id="WP_229838122.1">
    <property type="nucleotide sequence ID" value="NZ_BLIP01000001.1"/>
</dbReference>
<name>A0A640THZ5_STRNI</name>
<evidence type="ECO:0000313" key="5">
    <source>
        <dbReference type="Proteomes" id="UP001210609"/>
    </source>
</evidence>
<proteinExistence type="predicted"/>
<feature type="region of interest" description="Disordered" evidence="1">
    <location>
        <begin position="1"/>
        <end position="20"/>
    </location>
</feature>
<evidence type="ECO:0000313" key="3">
    <source>
        <dbReference type="EMBL" id="WAT97891.1"/>
    </source>
</evidence>
<dbReference type="AlphaFoldDB" id="A0A640THZ5"/>
<evidence type="ECO:0000313" key="2">
    <source>
        <dbReference type="EMBL" id="GFE23443.1"/>
    </source>
</evidence>
<accession>A0A640THZ5</accession>
<dbReference type="EMBL" id="CP114202">
    <property type="protein sequence ID" value="WAT97891.1"/>
    <property type="molecule type" value="Genomic_DNA"/>
</dbReference>
<sequence>MIMRTRSSAAPTNIRPTGHQGETLLKHTGWRQAATASVATLILVGGIATATPASAAGGNYSCRNWKQTVATWSASCTVKSGQARAVTDCSNGKTIYGAWTGRGTWRFGGNCGKYFIVAQDTQGRS</sequence>